<keyword evidence="14" id="KW-1185">Reference proteome</keyword>
<dbReference type="InterPro" id="IPR016055">
    <property type="entry name" value="A-D-PHexomutase_a/b/a-I/II/III"/>
</dbReference>
<feature type="domain" description="Alpha-D-phosphohexomutase alpha/beta/alpha" evidence="12">
    <location>
        <begin position="258"/>
        <end position="367"/>
    </location>
</feature>
<dbReference type="GO" id="GO:0000287">
    <property type="term" value="F:magnesium ion binding"/>
    <property type="evidence" value="ECO:0007669"/>
    <property type="project" value="UniProtKB-UniRule"/>
</dbReference>
<evidence type="ECO:0000259" key="11">
    <source>
        <dbReference type="Pfam" id="PF02879"/>
    </source>
</evidence>
<dbReference type="EMBL" id="FOBI01000025">
    <property type="protein sequence ID" value="SEL84204.1"/>
    <property type="molecule type" value="Genomic_DNA"/>
</dbReference>
<evidence type="ECO:0000256" key="3">
    <source>
        <dbReference type="ARBA" id="ARBA00022723"/>
    </source>
</evidence>
<comment type="function">
    <text evidence="6 8">Catalyzes the conversion of glucosamine-6-phosphate to glucosamine-1-phosphate.</text>
</comment>
<dbReference type="CDD" id="cd05802">
    <property type="entry name" value="GlmM"/>
    <property type="match status" value="1"/>
</dbReference>
<sequence length="445" mass="47417">MSVRKYFGTDGIRGLVGQYPITPQFVMKLGYAAGRVLAAQGTKKVLIGKDTRISGYMLESALEAGFSAAGINIGLLGPMPTPGIAYLTKTFRAEAGIVISASHNPFYDNGIKFFSQDGQKLPDEVELAIEAELDKDMGCVESAHLGKANRIEDAAGRYIEFCKSNFPSQYSLNGMKIVVDCAHGATYHIAPNVFRELGAQVIEIGTSPNGTNINHECGATSMAAISAAVVEHQADLGIALDGDGDRLMMVDHTGYVVDGDESVYVIACNDLHNGTMEGGVVGTLMSNMGLELALAEIDVPFARSKVGDRYVMELLKQKGWQLGAENSGHVINLKHTSTGDGIIAALNVLTALCHTGKSLFDLRQGMKKLPQVLVNVRFAGDNDPLTHADVKASVTSVEARLAGRGRVLLRKSGTEPLIRVMVEGPDHEEVSALANEIAEAVKLAC</sequence>
<protein>
    <recommendedName>
        <fullName evidence="6 8">Phosphoglucosamine mutase</fullName>
        <ecNumber evidence="6 8">5.4.2.10</ecNumber>
    </recommendedName>
</protein>
<feature type="domain" description="Alpha-D-phosphohexomutase alpha/beta/alpha" evidence="11">
    <location>
        <begin position="157"/>
        <end position="254"/>
    </location>
</feature>
<comment type="catalytic activity">
    <reaction evidence="6 8">
        <text>alpha-D-glucosamine 1-phosphate = D-glucosamine 6-phosphate</text>
        <dbReference type="Rhea" id="RHEA:23424"/>
        <dbReference type="ChEBI" id="CHEBI:58516"/>
        <dbReference type="ChEBI" id="CHEBI:58725"/>
        <dbReference type="EC" id="5.4.2.10"/>
    </reaction>
</comment>
<feature type="binding site" evidence="6">
    <location>
        <position position="241"/>
    </location>
    <ligand>
        <name>Mg(2+)</name>
        <dbReference type="ChEBI" id="CHEBI:18420"/>
    </ligand>
</feature>
<dbReference type="FunFam" id="3.40.120.10:FF:000003">
    <property type="entry name" value="Phosphoglucosamine mutase"/>
    <property type="match status" value="1"/>
</dbReference>
<proteinExistence type="inferred from homology"/>
<dbReference type="GO" id="GO:0005829">
    <property type="term" value="C:cytosol"/>
    <property type="evidence" value="ECO:0007669"/>
    <property type="project" value="TreeGrafter"/>
</dbReference>
<dbReference type="GO" id="GO:0005975">
    <property type="term" value="P:carbohydrate metabolic process"/>
    <property type="evidence" value="ECO:0007669"/>
    <property type="project" value="InterPro"/>
</dbReference>
<dbReference type="InterPro" id="IPR050060">
    <property type="entry name" value="Phosphoglucosamine_mutase"/>
</dbReference>
<evidence type="ECO:0000313" key="14">
    <source>
        <dbReference type="Proteomes" id="UP000199297"/>
    </source>
</evidence>
<dbReference type="PRINTS" id="PR00509">
    <property type="entry name" value="PGMPMM"/>
</dbReference>
<dbReference type="AlphaFoldDB" id="A0A1H7TIG4"/>
<dbReference type="PANTHER" id="PTHR42946">
    <property type="entry name" value="PHOSPHOHEXOSE MUTASE"/>
    <property type="match status" value="1"/>
</dbReference>
<evidence type="ECO:0000256" key="4">
    <source>
        <dbReference type="ARBA" id="ARBA00022842"/>
    </source>
</evidence>
<dbReference type="OrthoDB" id="9803322at2"/>
<dbReference type="NCBIfam" id="TIGR01455">
    <property type="entry name" value="glmM"/>
    <property type="match status" value="1"/>
</dbReference>
<dbReference type="InterPro" id="IPR016066">
    <property type="entry name" value="A-D-PHexomutase_CS"/>
</dbReference>
<dbReference type="PANTHER" id="PTHR42946:SF1">
    <property type="entry name" value="PHOSPHOGLUCOMUTASE (ALPHA-D-GLUCOSE-1,6-BISPHOSPHATE-DEPENDENT)"/>
    <property type="match status" value="1"/>
</dbReference>
<feature type="active site" description="Phosphoserine intermediate" evidence="6">
    <location>
        <position position="102"/>
    </location>
</feature>
<dbReference type="GO" id="GO:0006048">
    <property type="term" value="P:UDP-N-acetylglucosamine biosynthetic process"/>
    <property type="evidence" value="ECO:0007669"/>
    <property type="project" value="TreeGrafter"/>
</dbReference>
<dbReference type="NCBIfam" id="NF008139">
    <property type="entry name" value="PRK10887.1"/>
    <property type="match status" value="1"/>
</dbReference>
<dbReference type="STRING" id="641665.GCA_002104455_02148"/>
<name>A0A1H7TIG4_9GAMM</name>
<dbReference type="Gene3D" id="3.40.120.10">
    <property type="entry name" value="Alpha-D-Glucose-1,6-Bisphosphate, subunit A, domain 3"/>
    <property type="match status" value="3"/>
</dbReference>
<dbReference type="FunFam" id="3.30.310.50:FF:000001">
    <property type="entry name" value="Phosphoglucosamine mutase"/>
    <property type="match status" value="1"/>
</dbReference>
<keyword evidence="4 6" id="KW-0460">Magnesium</keyword>
<reference evidence="14" key="1">
    <citation type="submission" date="2016-10" db="EMBL/GenBank/DDBJ databases">
        <authorList>
            <person name="Varghese N."/>
            <person name="Submissions S."/>
        </authorList>
    </citation>
    <scope>NUCLEOTIDE SEQUENCE [LARGE SCALE GENOMIC DNA]</scope>
    <source>
        <strain evidence="14">CGMCC 1.9127</strain>
    </source>
</reference>
<feature type="domain" description="Alpha-D-phosphohexomutase alpha/beta/alpha" evidence="10">
    <location>
        <begin position="4"/>
        <end position="135"/>
    </location>
</feature>
<feature type="binding site" evidence="6">
    <location>
        <position position="243"/>
    </location>
    <ligand>
        <name>Mg(2+)</name>
        <dbReference type="ChEBI" id="CHEBI:18420"/>
    </ligand>
</feature>
<dbReference type="PROSITE" id="PS00710">
    <property type="entry name" value="PGM_PMM"/>
    <property type="match status" value="1"/>
</dbReference>
<feature type="binding site" description="via phosphate group" evidence="6">
    <location>
        <position position="102"/>
    </location>
    <ligand>
        <name>Mg(2+)</name>
        <dbReference type="ChEBI" id="CHEBI:18420"/>
    </ligand>
</feature>
<evidence type="ECO:0000256" key="6">
    <source>
        <dbReference type="HAMAP-Rule" id="MF_01554"/>
    </source>
</evidence>
<feature type="binding site" evidence="6">
    <location>
        <position position="245"/>
    </location>
    <ligand>
        <name>Mg(2+)</name>
        <dbReference type="ChEBI" id="CHEBI:18420"/>
    </ligand>
</feature>
<dbReference type="GO" id="GO:0009252">
    <property type="term" value="P:peptidoglycan biosynthetic process"/>
    <property type="evidence" value="ECO:0007669"/>
    <property type="project" value="UniProtKB-ARBA"/>
</dbReference>
<gene>
    <name evidence="6" type="primary">glmM</name>
    <name evidence="13" type="ORF">SAMN05216262_12534</name>
</gene>
<dbReference type="InterPro" id="IPR005841">
    <property type="entry name" value="Alpha-D-phosphohexomutase_SF"/>
</dbReference>
<evidence type="ECO:0000256" key="8">
    <source>
        <dbReference type="RuleBase" id="RU004327"/>
    </source>
</evidence>
<feature type="domain" description="Alpha-D-phosphohexomutase C-terminal" evidence="9">
    <location>
        <begin position="373"/>
        <end position="440"/>
    </location>
</feature>
<dbReference type="SUPFAM" id="SSF53738">
    <property type="entry name" value="Phosphoglucomutase, first 3 domains"/>
    <property type="match status" value="3"/>
</dbReference>
<comment type="PTM">
    <text evidence="6">Activated by phosphorylation.</text>
</comment>
<evidence type="ECO:0000256" key="1">
    <source>
        <dbReference type="ARBA" id="ARBA00010231"/>
    </source>
</evidence>
<feature type="modified residue" description="Phosphoserine" evidence="6">
    <location>
        <position position="102"/>
    </location>
</feature>
<evidence type="ECO:0000256" key="7">
    <source>
        <dbReference type="RuleBase" id="RU004326"/>
    </source>
</evidence>
<dbReference type="Pfam" id="PF02880">
    <property type="entry name" value="PGM_PMM_III"/>
    <property type="match status" value="1"/>
</dbReference>
<dbReference type="Pfam" id="PF00408">
    <property type="entry name" value="PGM_PMM_IV"/>
    <property type="match status" value="1"/>
</dbReference>
<evidence type="ECO:0000259" key="10">
    <source>
        <dbReference type="Pfam" id="PF02878"/>
    </source>
</evidence>
<dbReference type="InterPro" id="IPR036900">
    <property type="entry name" value="A-D-PHexomutase_C_sf"/>
</dbReference>
<accession>A0A1H7TIG4</accession>
<evidence type="ECO:0000259" key="12">
    <source>
        <dbReference type="Pfam" id="PF02880"/>
    </source>
</evidence>
<dbReference type="Pfam" id="PF02878">
    <property type="entry name" value="PGM_PMM_I"/>
    <property type="match status" value="1"/>
</dbReference>
<dbReference type="EC" id="5.4.2.10" evidence="6 8"/>
<evidence type="ECO:0000256" key="5">
    <source>
        <dbReference type="ARBA" id="ARBA00023235"/>
    </source>
</evidence>
<dbReference type="Gene3D" id="3.30.310.50">
    <property type="entry name" value="Alpha-D-phosphohexomutase, C-terminal domain"/>
    <property type="match status" value="1"/>
</dbReference>
<keyword evidence="5 6" id="KW-0413">Isomerase</keyword>
<dbReference type="RefSeq" id="WP_085286089.1">
    <property type="nucleotide sequence ID" value="NZ_FOBI01000025.1"/>
</dbReference>
<evidence type="ECO:0000259" key="9">
    <source>
        <dbReference type="Pfam" id="PF00408"/>
    </source>
</evidence>
<dbReference type="InterPro" id="IPR005845">
    <property type="entry name" value="A-D-PHexomutase_a/b/a-II"/>
</dbReference>
<dbReference type="InterPro" id="IPR005844">
    <property type="entry name" value="A-D-PHexomutase_a/b/a-I"/>
</dbReference>
<dbReference type="Proteomes" id="UP000199297">
    <property type="component" value="Unassembled WGS sequence"/>
</dbReference>
<comment type="cofactor">
    <cofactor evidence="6">
        <name>Mg(2+)</name>
        <dbReference type="ChEBI" id="CHEBI:18420"/>
    </cofactor>
    <text evidence="6">Binds 1 Mg(2+) ion per subunit.</text>
</comment>
<dbReference type="InterPro" id="IPR005846">
    <property type="entry name" value="A-D-PHexomutase_a/b/a-III"/>
</dbReference>
<dbReference type="GO" id="GO:0004615">
    <property type="term" value="F:phosphomannomutase activity"/>
    <property type="evidence" value="ECO:0007669"/>
    <property type="project" value="TreeGrafter"/>
</dbReference>
<keyword evidence="2 6" id="KW-0597">Phosphoprotein</keyword>
<dbReference type="InterPro" id="IPR006352">
    <property type="entry name" value="GlmM_bact"/>
</dbReference>
<evidence type="ECO:0000313" key="13">
    <source>
        <dbReference type="EMBL" id="SEL84204.1"/>
    </source>
</evidence>
<evidence type="ECO:0000256" key="2">
    <source>
        <dbReference type="ARBA" id="ARBA00022553"/>
    </source>
</evidence>
<dbReference type="FunFam" id="3.40.120.10:FF:000001">
    <property type="entry name" value="Phosphoglucosamine mutase"/>
    <property type="match status" value="1"/>
</dbReference>
<comment type="similarity">
    <text evidence="1 6 7">Belongs to the phosphohexose mutase family.</text>
</comment>
<dbReference type="Pfam" id="PF02879">
    <property type="entry name" value="PGM_PMM_II"/>
    <property type="match status" value="1"/>
</dbReference>
<dbReference type="HAMAP" id="MF_01554_B">
    <property type="entry name" value="GlmM_B"/>
    <property type="match status" value="1"/>
</dbReference>
<dbReference type="SUPFAM" id="SSF55957">
    <property type="entry name" value="Phosphoglucomutase, C-terminal domain"/>
    <property type="match status" value="1"/>
</dbReference>
<keyword evidence="3 6" id="KW-0479">Metal-binding</keyword>
<dbReference type="InterPro" id="IPR005843">
    <property type="entry name" value="A-D-PHexomutase_C"/>
</dbReference>
<dbReference type="GO" id="GO:0008966">
    <property type="term" value="F:phosphoglucosamine mutase activity"/>
    <property type="evidence" value="ECO:0007669"/>
    <property type="project" value="UniProtKB-UniRule"/>
</dbReference>
<organism evidence="13 14">
    <name type="scientific">Colwellia chukchiensis</name>
    <dbReference type="NCBI Taxonomy" id="641665"/>
    <lineage>
        <taxon>Bacteria</taxon>
        <taxon>Pseudomonadati</taxon>
        <taxon>Pseudomonadota</taxon>
        <taxon>Gammaproteobacteria</taxon>
        <taxon>Alteromonadales</taxon>
        <taxon>Colwelliaceae</taxon>
        <taxon>Colwellia</taxon>
    </lineage>
</organism>